<organism evidence="1">
    <name type="scientific">Pithovirus LCPAC104</name>
    <dbReference type="NCBI Taxonomy" id="2506589"/>
    <lineage>
        <taxon>Viruses</taxon>
        <taxon>Pithoviruses</taxon>
    </lineage>
</organism>
<name>A0A481Z566_9VIRU</name>
<dbReference type="EMBL" id="MK500495">
    <property type="protein sequence ID" value="QBK90665.1"/>
    <property type="molecule type" value="Genomic_DNA"/>
</dbReference>
<proteinExistence type="predicted"/>
<evidence type="ECO:0000313" key="1">
    <source>
        <dbReference type="EMBL" id="QBK90665.1"/>
    </source>
</evidence>
<reference evidence="1" key="1">
    <citation type="journal article" date="2019" name="MBio">
        <title>Virus Genomes from Deep Sea Sediments Expand the Ocean Megavirome and Support Independent Origins of Viral Gigantism.</title>
        <authorList>
            <person name="Backstrom D."/>
            <person name="Yutin N."/>
            <person name="Jorgensen S.L."/>
            <person name="Dharamshi J."/>
            <person name="Homa F."/>
            <person name="Zaremba-Niedwiedzka K."/>
            <person name="Spang A."/>
            <person name="Wolf Y.I."/>
            <person name="Koonin E.V."/>
            <person name="Ettema T.J."/>
        </authorList>
    </citation>
    <scope>NUCLEOTIDE SEQUENCE</scope>
</reference>
<gene>
    <name evidence="1" type="ORF">LCPAC104_01620</name>
</gene>
<sequence length="464" mass="54868">MEEKKQLFNNNECGIVFFIIEDPISKILLNLSYKKFSMMGFYLLNNNNKTIFFLSDIYGISNFRRFKVYEIEEILSNSLISEIGKRKLINNKHNNKFKEIVFNELKDIEYERRMDWISFIFGYNLNDRKGKNTIEIINNIITKLEETLDDTTDKKHDKIIQKKDSSLVIDENVNHYKTFLLNSQYLSDIIIKNFKSEDRTFIQNIQKNFIISHQDYMKKFFNTLYEMIIKYPDFYNHILKTISSEKYIRSDIKSKINSLLNNNDILFNFITKSLNSNFIDRNLFIKRMNNVNTDVDLIRKTLSLKSENNDKKIEIPEKSIVFLNNNKDSPEKQIISKLHSIIKEISDKSFTNESIFINLNEIIKIVNLLSKQIDSNLENIKLLEKISIGAIIIDPENQDKIENVKVTLKNGKTKILPLKNYDLSVFNSNELDEIKLFLENIKNDDDVIYKKILEDISRISNEKK</sequence>
<accession>A0A481Z566</accession>
<protein>
    <submittedName>
        <fullName evidence="1">Uncharacterized protein</fullName>
    </submittedName>
</protein>